<dbReference type="PROSITE" id="PS50075">
    <property type="entry name" value="CARRIER"/>
    <property type="match status" value="1"/>
</dbReference>
<dbReference type="InterPro" id="IPR009081">
    <property type="entry name" value="PP-bd_ACP"/>
</dbReference>
<dbReference type="InterPro" id="IPR020806">
    <property type="entry name" value="PKS_PP-bd"/>
</dbReference>
<dbReference type="Pfam" id="PF07993">
    <property type="entry name" value="NAD_binding_4"/>
    <property type="match status" value="1"/>
</dbReference>
<dbReference type="SUPFAM" id="SSF51735">
    <property type="entry name" value="NAD(P)-binding Rossmann-fold domains"/>
    <property type="match status" value="1"/>
</dbReference>
<dbReference type="PANTHER" id="PTHR44845">
    <property type="entry name" value="CARRIER DOMAIN-CONTAINING PROTEIN"/>
    <property type="match status" value="1"/>
</dbReference>
<dbReference type="EMBL" id="ANNX02000020">
    <property type="protein sequence ID" value="KYC42133.1"/>
    <property type="molecule type" value="Genomic_DNA"/>
</dbReference>
<keyword evidence="1" id="KW-0596">Phosphopantetheine</keyword>
<feature type="domain" description="Carrier" evidence="3">
    <location>
        <begin position="7"/>
        <end position="84"/>
    </location>
</feature>
<dbReference type="Gene3D" id="3.40.50.720">
    <property type="entry name" value="NAD(P)-binding Rossmann-like Domain"/>
    <property type="match status" value="1"/>
</dbReference>
<reference evidence="4 5" key="1">
    <citation type="journal article" date="2013" name="Genome Biol. Evol.">
        <title>Genomes of Stigonematalean cyanobacteria (subsection V) and the evolution of oxygenic photosynthesis from prokaryotes to plastids.</title>
        <authorList>
            <person name="Dagan T."/>
            <person name="Roettger M."/>
            <person name="Stucken K."/>
            <person name="Landan G."/>
            <person name="Koch R."/>
            <person name="Major P."/>
            <person name="Gould S.B."/>
            <person name="Goremykin V.V."/>
            <person name="Rippka R."/>
            <person name="Tandeau de Marsac N."/>
            <person name="Gugger M."/>
            <person name="Lockhart P.J."/>
            <person name="Allen J.F."/>
            <person name="Brune I."/>
            <person name="Maus I."/>
            <person name="Puhler A."/>
            <person name="Martin W.F."/>
        </authorList>
    </citation>
    <scope>NUCLEOTIDE SEQUENCE [LARGE SCALE GENOMIC DNA]</scope>
    <source>
        <strain evidence="4 5">PCC 7110</strain>
    </source>
</reference>
<dbReference type="STRING" id="128403.WA1_19245"/>
<sequence>MVSNQSRTSEEIQAWLVSNLAEALKISPREINVQEPLDSYGLNSAQGMVLITKTEKMLGFEVSPMLLWHYPNIAALSERLAEESQEKNSGVSDTKNASLANSSAAKAATLDLSAEVVLDPNIRPASSSFEFTPELNNVFLTGGTGYLGAFIIYELLQSTHADIYCLVRASNSEEGKRKLKQNLQQYAIWEDKFSSRIIAVPGDLSQPLLGLSKEGFDMLAANLDAVYHSAAMLNYVYPYSALKTANVLGTQEVIRLASDIKTKPLHYVSSVAIFESPVYAGQVVREHDSFDHWEGIFLGYSQTKWVAEKLVKLAGSRGLPITIHRPPLIGGHSETGVSNTNDFICLMIKGCLEMGYFPDVDYMMDMSPVDYVSKAVVYLSQQKESIGKAFHLQHPQPVPLKMLVDWMRSFGYPIQLMPYDAWQSELMKSLSSGDNSLYTLRPFLLEKWSQEGLTIPDLYLQAKRPIISCRETLDALAGSSIVCPPIDSRLFMTYSAYLIESGFLKVA</sequence>
<gene>
    <name evidence="4" type="ORF">WA1_19245</name>
</gene>
<accession>A0A139XBW2</accession>
<name>A0A139XBW2_9CYAN</name>
<keyword evidence="5" id="KW-1185">Reference proteome</keyword>
<keyword evidence="2" id="KW-0597">Phosphoprotein</keyword>
<dbReference type="Proteomes" id="UP000076925">
    <property type="component" value="Unassembled WGS sequence"/>
</dbReference>
<dbReference type="NCBIfam" id="TIGR01746">
    <property type="entry name" value="Thioester-redct"/>
    <property type="match status" value="1"/>
</dbReference>
<dbReference type="RefSeq" id="WP_017741940.1">
    <property type="nucleotide sequence ID" value="NZ_KQ976354.1"/>
</dbReference>
<evidence type="ECO:0000259" key="3">
    <source>
        <dbReference type="PROSITE" id="PS50075"/>
    </source>
</evidence>
<dbReference type="Gene3D" id="1.10.1200.10">
    <property type="entry name" value="ACP-like"/>
    <property type="match status" value="1"/>
</dbReference>
<dbReference type="GO" id="GO:0031177">
    <property type="term" value="F:phosphopantetheine binding"/>
    <property type="evidence" value="ECO:0007669"/>
    <property type="project" value="InterPro"/>
</dbReference>
<dbReference type="CDD" id="cd05235">
    <property type="entry name" value="SDR_e1"/>
    <property type="match status" value="1"/>
</dbReference>
<dbReference type="AlphaFoldDB" id="A0A139XBW2"/>
<dbReference type="InterPro" id="IPR010080">
    <property type="entry name" value="Thioester_reductase-like_dom"/>
</dbReference>
<dbReference type="InterPro" id="IPR013120">
    <property type="entry name" value="FAR_NAD-bd"/>
</dbReference>
<dbReference type="OrthoDB" id="9807212at2"/>
<evidence type="ECO:0000313" key="4">
    <source>
        <dbReference type="EMBL" id="KYC42133.1"/>
    </source>
</evidence>
<evidence type="ECO:0000256" key="1">
    <source>
        <dbReference type="ARBA" id="ARBA00022450"/>
    </source>
</evidence>
<proteinExistence type="predicted"/>
<protein>
    <submittedName>
        <fullName evidence="4">Polyketide synthase</fullName>
    </submittedName>
</protein>
<dbReference type="InterPro" id="IPR036291">
    <property type="entry name" value="NAD(P)-bd_dom_sf"/>
</dbReference>
<dbReference type="SMART" id="SM00823">
    <property type="entry name" value="PKS_PP"/>
    <property type="match status" value="1"/>
</dbReference>
<dbReference type="InterPro" id="IPR036736">
    <property type="entry name" value="ACP-like_sf"/>
</dbReference>
<evidence type="ECO:0000313" key="5">
    <source>
        <dbReference type="Proteomes" id="UP000076925"/>
    </source>
</evidence>
<organism evidence="4 5">
    <name type="scientific">Scytonema hofmannii PCC 7110</name>
    <dbReference type="NCBI Taxonomy" id="128403"/>
    <lineage>
        <taxon>Bacteria</taxon>
        <taxon>Bacillati</taxon>
        <taxon>Cyanobacteriota</taxon>
        <taxon>Cyanophyceae</taxon>
        <taxon>Nostocales</taxon>
        <taxon>Scytonemataceae</taxon>
        <taxon>Scytonema</taxon>
    </lineage>
</organism>
<dbReference type="PANTHER" id="PTHR44845:SF6">
    <property type="entry name" value="BETA-ALANINE-ACTIVATING ENZYME"/>
    <property type="match status" value="1"/>
</dbReference>
<evidence type="ECO:0000256" key="2">
    <source>
        <dbReference type="ARBA" id="ARBA00022553"/>
    </source>
</evidence>
<comment type="caution">
    <text evidence="4">The sequence shown here is derived from an EMBL/GenBank/DDBJ whole genome shotgun (WGS) entry which is preliminary data.</text>
</comment>
<dbReference type="SUPFAM" id="SSF47336">
    <property type="entry name" value="ACP-like"/>
    <property type="match status" value="1"/>
</dbReference>
<dbReference type="Pfam" id="PF00550">
    <property type="entry name" value="PP-binding"/>
    <property type="match status" value="1"/>
</dbReference>